<dbReference type="Pfam" id="PF12796">
    <property type="entry name" value="Ank_2"/>
    <property type="match status" value="1"/>
</dbReference>
<dbReference type="GO" id="GO:0004842">
    <property type="term" value="F:ubiquitin-protein transferase activity"/>
    <property type="evidence" value="ECO:0007669"/>
    <property type="project" value="TreeGrafter"/>
</dbReference>
<organism evidence="4 5">
    <name type="scientific">Streptomyces piniterrae</name>
    <dbReference type="NCBI Taxonomy" id="2571125"/>
    <lineage>
        <taxon>Bacteria</taxon>
        <taxon>Bacillati</taxon>
        <taxon>Actinomycetota</taxon>
        <taxon>Actinomycetes</taxon>
        <taxon>Kitasatosporales</taxon>
        <taxon>Streptomycetaceae</taxon>
        <taxon>Streptomyces</taxon>
    </lineage>
</organism>
<sequence length="416" mass="44225">MGTTDVGDESLIAAVRNGDAKAVAALLEAGADPDAVDGDGTPVLHLAVDAFDLTVVELLMSSARLDSVSADGRTPLLRAIDRGAYDITAALIGGGAQLWHKDAEGRDALALARYWHETGAVAELRRRSGMSESVGSRTVQGEFGGSCAELSLGGLTVRTGHTAILTELEPKYGIRPSFDELMSRALAEPDHDHAVWWATTSVLQQRHDPAVRAAAAALRHRPDPLERYFGAQVLRLNLFDESKDAPFDGLLADLFLPWVAREPDPRVTWILVAGLSDAMDPRAEESLPAFTRHPDGRIRQLAVSGLRSAVGAGNPEALAAVLARTRDEDAAVRQAACAALALAPAHSAAPADALAGCLADGDERVRVTAAAQLALRDDPRGEEILRGLEPADEGSPYYWLLDEVCRHRQGGSDGRL</sequence>
<dbReference type="PANTHER" id="PTHR24171:SF8">
    <property type="entry name" value="BRCA1-ASSOCIATED RING DOMAIN PROTEIN 1"/>
    <property type="match status" value="1"/>
</dbReference>
<evidence type="ECO:0000313" key="5">
    <source>
        <dbReference type="Proteomes" id="UP000308697"/>
    </source>
</evidence>
<dbReference type="PROSITE" id="PS50297">
    <property type="entry name" value="ANK_REP_REGION"/>
    <property type="match status" value="1"/>
</dbReference>
<dbReference type="AlphaFoldDB" id="A0A4U0MVH3"/>
<dbReference type="SUPFAM" id="SSF48403">
    <property type="entry name" value="Ankyrin repeat"/>
    <property type="match status" value="1"/>
</dbReference>
<dbReference type="Gene3D" id="1.25.40.20">
    <property type="entry name" value="Ankyrin repeat-containing domain"/>
    <property type="match status" value="1"/>
</dbReference>
<keyword evidence="1" id="KW-0677">Repeat</keyword>
<dbReference type="GO" id="GO:0085020">
    <property type="term" value="P:protein K6-linked ubiquitination"/>
    <property type="evidence" value="ECO:0007669"/>
    <property type="project" value="TreeGrafter"/>
</dbReference>
<evidence type="ECO:0000256" key="3">
    <source>
        <dbReference type="PROSITE-ProRule" id="PRU00023"/>
    </source>
</evidence>
<dbReference type="Gene3D" id="1.25.10.10">
    <property type="entry name" value="Leucine-rich Repeat Variant"/>
    <property type="match status" value="1"/>
</dbReference>
<comment type="caution">
    <text evidence="4">The sequence shown here is derived from an EMBL/GenBank/DDBJ whole genome shotgun (WGS) entry which is preliminary data.</text>
</comment>
<protein>
    <submittedName>
        <fullName evidence="4">Ankyrin repeat domain-containing protein</fullName>
    </submittedName>
</protein>
<keyword evidence="5" id="KW-1185">Reference proteome</keyword>
<dbReference type="Proteomes" id="UP000308697">
    <property type="component" value="Unassembled WGS sequence"/>
</dbReference>
<proteinExistence type="predicted"/>
<dbReference type="InterPro" id="IPR016024">
    <property type="entry name" value="ARM-type_fold"/>
</dbReference>
<evidence type="ECO:0000313" key="4">
    <source>
        <dbReference type="EMBL" id="TJZ44572.1"/>
    </source>
</evidence>
<dbReference type="EMBL" id="SUMB01000012">
    <property type="protein sequence ID" value="TJZ44572.1"/>
    <property type="molecule type" value="Genomic_DNA"/>
</dbReference>
<dbReference type="Pfam" id="PF13646">
    <property type="entry name" value="HEAT_2"/>
    <property type="match status" value="1"/>
</dbReference>
<dbReference type="InterPro" id="IPR011989">
    <property type="entry name" value="ARM-like"/>
</dbReference>
<dbReference type="OrthoDB" id="4331932at2"/>
<dbReference type="PROSITE" id="PS50088">
    <property type="entry name" value="ANK_REPEAT"/>
    <property type="match status" value="2"/>
</dbReference>
<feature type="repeat" description="ANK" evidence="3">
    <location>
        <begin position="6"/>
        <end position="38"/>
    </location>
</feature>
<evidence type="ECO:0000256" key="1">
    <source>
        <dbReference type="ARBA" id="ARBA00022737"/>
    </source>
</evidence>
<dbReference type="SUPFAM" id="SSF48371">
    <property type="entry name" value="ARM repeat"/>
    <property type="match status" value="1"/>
</dbReference>
<dbReference type="SMART" id="SM00248">
    <property type="entry name" value="ANK"/>
    <property type="match status" value="3"/>
</dbReference>
<evidence type="ECO:0000256" key="2">
    <source>
        <dbReference type="ARBA" id="ARBA00023043"/>
    </source>
</evidence>
<gene>
    <name evidence="4" type="ORF">FCH28_30035</name>
</gene>
<name>A0A4U0MVH3_9ACTN</name>
<dbReference type="InterPro" id="IPR036770">
    <property type="entry name" value="Ankyrin_rpt-contain_sf"/>
</dbReference>
<dbReference type="PANTHER" id="PTHR24171">
    <property type="entry name" value="ANKYRIN REPEAT DOMAIN-CONTAINING PROTEIN 39-RELATED"/>
    <property type="match status" value="1"/>
</dbReference>
<feature type="repeat" description="ANK" evidence="3">
    <location>
        <begin position="71"/>
        <end position="103"/>
    </location>
</feature>
<dbReference type="InterPro" id="IPR002110">
    <property type="entry name" value="Ankyrin_rpt"/>
</dbReference>
<reference evidence="4 5" key="1">
    <citation type="submission" date="2019-04" db="EMBL/GenBank/DDBJ databases">
        <title>Streptomyces piniterrae sp. nov., a heliquinomycin-producing actinomycete isolated from rhizosphere soil of Pinus yunnanensis.</title>
        <authorList>
            <person name="Zhuang X."/>
            <person name="Zhao J."/>
        </authorList>
    </citation>
    <scope>NUCLEOTIDE SEQUENCE [LARGE SCALE GENOMIC DNA]</scope>
    <source>
        <strain evidence="5">jys28</strain>
    </source>
</reference>
<keyword evidence="2 3" id="KW-0040">ANK repeat</keyword>
<accession>A0A4U0MVH3</accession>